<proteinExistence type="predicted"/>
<comment type="caution">
    <text evidence="3">The sequence shown here is derived from an EMBL/GenBank/DDBJ whole genome shotgun (WGS) entry which is preliminary data.</text>
</comment>
<feature type="transmembrane region" description="Helical" evidence="2">
    <location>
        <begin position="474"/>
        <end position="496"/>
    </location>
</feature>
<dbReference type="EMBL" id="JAEVLS010000005">
    <property type="protein sequence ID" value="MBM0107467.1"/>
    <property type="molecule type" value="Genomic_DNA"/>
</dbReference>
<evidence type="ECO:0000313" key="3">
    <source>
        <dbReference type="EMBL" id="MBM0107467.1"/>
    </source>
</evidence>
<dbReference type="RefSeq" id="WP_203169577.1">
    <property type="nucleotide sequence ID" value="NZ_JAEVLS010000005.1"/>
</dbReference>
<feature type="transmembrane region" description="Helical" evidence="2">
    <location>
        <begin position="139"/>
        <end position="160"/>
    </location>
</feature>
<feature type="transmembrane region" description="Helical" evidence="2">
    <location>
        <begin position="339"/>
        <end position="361"/>
    </location>
</feature>
<keyword evidence="2" id="KW-1133">Transmembrane helix</keyword>
<organism evidence="3 4">
    <name type="scientific">Steroidobacter gossypii</name>
    <dbReference type="NCBI Taxonomy" id="2805490"/>
    <lineage>
        <taxon>Bacteria</taxon>
        <taxon>Pseudomonadati</taxon>
        <taxon>Pseudomonadota</taxon>
        <taxon>Gammaproteobacteria</taxon>
        <taxon>Steroidobacterales</taxon>
        <taxon>Steroidobacteraceae</taxon>
        <taxon>Steroidobacter</taxon>
    </lineage>
</organism>
<dbReference type="InterPro" id="IPR005625">
    <property type="entry name" value="PepSY-ass_TM"/>
</dbReference>
<dbReference type="PANTHER" id="PTHR34219">
    <property type="entry name" value="IRON-REGULATED INNER MEMBRANE PROTEIN-RELATED"/>
    <property type="match status" value="1"/>
</dbReference>
<feature type="transmembrane region" description="Helical" evidence="2">
    <location>
        <begin position="181"/>
        <end position="204"/>
    </location>
</feature>
<evidence type="ECO:0000256" key="1">
    <source>
        <dbReference type="SAM" id="MobiDB-lite"/>
    </source>
</evidence>
<feature type="transmembrane region" description="Helical" evidence="2">
    <location>
        <begin position="413"/>
        <end position="432"/>
    </location>
</feature>
<dbReference type="PANTHER" id="PTHR34219:SF4">
    <property type="entry name" value="PEPSY DOMAIN-CONTAINING PROTEIN"/>
    <property type="match status" value="1"/>
</dbReference>
<name>A0ABS1X2M4_9GAMM</name>
<sequence>MKEGFRQSMAWLHTWSGLVVGWILFAVFVTGTLSYFRPEISQWMRPELRDMQPHPQAAASAIAALQQRAPDSPRWFIRLPDAREPIVRVTWRDPNATGPRRFQNAVLDPATGAEVKARDTRGGDFFYRFHFELSMKPIWGRWVVGCCAMFMLIAIVTGVITHKKIFKDFFTFRPKKGQRSWLDAHNVVGVLALPYHVMITYSGLVTLMFMYMPWGVQANYGQNRAAFFDQALGVSAETPLANRPGALTNIEPLLLTAQRHWDGANPSLITVHNPADANSRIEMRRDNSDRLAHSSQSVVFAGTTGELLAAAGEPMPATRTRDVVYGLHMANFSSSPLRWLFALSGLAGILMIASGLVLWSVKRAPERVKLGRVPFGQRLVEVLNIGVIAGLPITIAVFFHANRLLPIGLAERPTWEVRAFFAAWLLSFVVPLIRPAKAAWKAQFLAAATLFGALPVVNALTTDAHLGVTLASRNWVYAGFDLTCLGIAALLGLIAWHASRTSATQRKPARNKAETPANLPAEAERA</sequence>
<dbReference type="Proteomes" id="UP000661077">
    <property type="component" value="Unassembled WGS sequence"/>
</dbReference>
<feature type="region of interest" description="Disordered" evidence="1">
    <location>
        <begin position="505"/>
        <end position="526"/>
    </location>
</feature>
<accession>A0ABS1X2M4</accession>
<feature type="transmembrane region" description="Helical" evidence="2">
    <location>
        <begin position="444"/>
        <end position="462"/>
    </location>
</feature>
<feature type="transmembrane region" description="Helical" evidence="2">
    <location>
        <begin position="382"/>
        <end position="401"/>
    </location>
</feature>
<evidence type="ECO:0000313" key="4">
    <source>
        <dbReference type="Proteomes" id="UP000661077"/>
    </source>
</evidence>
<protein>
    <submittedName>
        <fullName evidence="3">PepSY domain-containing protein</fullName>
    </submittedName>
</protein>
<keyword evidence="2" id="KW-0812">Transmembrane</keyword>
<feature type="transmembrane region" description="Helical" evidence="2">
    <location>
        <begin position="12"/>
        <end position="36"/>
    </location>
</feature>
<keyword evidence="2" id="KW-0472">Membrane</keyword>
<gene>
    <name evidence="3" type="ORF">JM946_22225</name>
</gene>
<evidence type="ECO:0000256" key="2">
    <source>
        <dbReference type="SAM" id="Phobius"/>
    </source>
</evidence>
<reference evidence="3 4" key="1">
    <citation type="journal article" date="2021" name="Int. J. Syst. Evol. Microbiol.">
        <title>Steroidobacter gossypii sp. nov., isolated from soil of cotton cropping field.</title>
        <authorList>
            <person name="Huang R."/>
            <person name="Yang S."/>
            <person name="Zhen C."/>
            <person name="Liu W."/>
        </authorList>
    </citation>
    <scope>NUCLEOTIDE SEQUENCE [LARGE SCALE GENOMIC DNA]</scope>
    <source>
        <strain evidence="3 4">S1-65</strain>
    </source>
</reference>
<dbReference type="Pfam" id="PF03929">
    <property type="entry name" value="PepSY_TM"/>
    <property type="match status" value="1"/>
</dbReference>
<keyword evidence="4" id="KW-1185">Reference proteome</keyword>